<evidence type="ECO:0000256" key="4">
    <source>
        <dbReference type="NCBIfam" id="TIGR01814"/>
    </source>
</evidence>
<dbReference type="InterPro" id="IPR015421">
    <property type="entry name" value="PyrdxlP-dep_Trfase_major"/>
</dbReference>
<evidence type="ECO:0000256" key="5">
    <source>
        <dbReference type="PIRNR" id="PIRNR038800"/>
    </source>
</evidence>
<evidence type="ECO:0000313" key="6">
    <source>
        <dbReference type="EMBL" id="GLS01366.1"/>
    </source>
</evidence>
<dbReference type="Proteomes" id="UP001156921">
    <property type="component" value="Unassembled WGS sequence"/>
</dbReference>
<comment type="pathway">
    <text evidence="5">Amino-acid degradation; L-kynurenine degradation; L-alanine and anthranilate from L-kynurenine: step 1/1.</text>
</comment>
<comment type="subunit">
    <text evidence="5">Homodimer.</text>
</comment>
<organism evidence="6 7">
    <name type="scientific">Brevundimonas denitrificans</name>
    <dbReference type="NCBI Taxonomy" id="1443434"/>
    <lineage>
        <taxon>Bacteria</taxon>
        <taxon>Pseudomonadati</taxon>
        <taxon>Pseudomonadota</taxon>
        <taxon>Alphaproteobacteria</taxon>
        <taxon>Caulobacterales</taxon>
        <taxon>Caulobacteraceae</taxon>
        <taxon>Brevundimonas</taxon>
    </lineage>
</organism>
<comment type="catalytic activity">
    <reaction evidence="5">
        <text>L-kynurenine + H2O = anthranilate + L-alanine + H(+)</text>
        <dbReference type="Rhea" id="RHEA:16813"/>
        <dbReference type="ChEBI" id="CHEBI:15377"/>
        <dbReference type="ChEBI" id="CHEBI:15378"/>
        <dbReference type="ChEBI" id="CHEBI:16567"/>
        <dbReference type="ChEBI" id="CHEBI:57959"/>
        <dbReference type="ChEBI" id="CHEBI:57972"/>
        <dbReference type="EC" id="3.7.1.3"/>
    </reaction>
</comment>
<dbReference type="RefSeq" id="WP_284222220.1">
    <property type="nucleotide sequence ID" value="NZ_BSOY01000024.1"/>
</dbReference>
<dbReference type="PANTHER" id="PTHR14084:SF0">
    <property type="entry name" value="KYNURENINASE"/>
    <property type="match status" value="1"/>
</dbReference>
<gene>
    <name evidence="6" type="primary">kynU</name>
    <name evidence="6" type="ORF">GCM10007859_13790</name>
</gene>
<comment type="function">
    <text evidence="5">Catalyzes the cleavage of L-kynurenine (L-Kyn) and L-3-hydroxykynurenine (L-3OHKyn) into anthranilic acid (AA) and 3-hydroxyanthranilic acid (3-OHAA), respectively.</text>
</comment>
<dbReference type="PANTHER" id="PTHR14084">
    <property type="entry name" value="KYNURENINASE"/>
    <property type="match status" value="1"/>
</dbReference>
<dbReference type="Pfam" id="PF22580">
    <property type="entry name" value="KYNU_C"/>
    <property type="match status" value="1"/>
</dbReference>
<name>A0ABQ6BJ89_9CAUL</name>
<evidence type="ECO:0000256" key="1">
    <source>
        <dbReference type="ARBA" id="ARBA00022642"/>
    </source>
</evidence>
<evidence type="ECO:0000256" key="3">
    <source>
        <dbReference type="ARBA" id="ARBA00022898"/>
    </source>
</evidence>
<dbReference type="InterPro" id="IPR015424">
    <property type="entry name" value="PyrdxlP-dep_Trfase"/>
</dbReference>
<dbReference type="EMBL" id="BSOY01000024">
    <property type="protein sequence ID" value="GLS01366.1"/>
    <property type="molecule type" value="Genomic_DNA"/>
</dbReference>
<accession>A0ABQ6BJ89</accession>
<keyword evidence="7" id="KW-1185">Reference proteome</keyword>
<evidence type="ECO:0000256" key="2">
    <source>
        <dbReference type="ARBA" id="ARBA00022801"/>
    </source>
</evidence>
<evidence type="ECO:0000313" key="7">
    <source>
        <dbReference type="Proteomes" id="UP001156921"/>
    </source>
</evidence>
<dbReference type="PIRSF" id="PIRSF038800">
    <property type="entry name" value="KYNU"/>
    <property type="match status" value="1"/>
</dbReference>
<sequence>MTTRQDCLDRDAADPLGAVRDRFSLPQGVIYLDGNSLGALPVAARDAVQDAVERQWGGDLIASWNKHGWIGLPQKVGGKIARLIGAEADEVVAADSVSVNLFKLAAAAVSAQGGRRVVLTEGGDFPTDLYILQGLAGMMPEVELRVVAPGGIGAALDERVTVVLLSHVHYRSGAVRDMAGLNAAIRAAGALSLWDLSHSAGVLDVDLNRDGADLAAGCGYKYLNGGPGAPAFLFVARRHQAALRNPLSGWMGHARPFDFIDDYTPAPGIDRWLCGTPPILSLTALSAALDAFDGVDMKAVRARAGALGDLFIERVEARCAGKGLVLASPRDATVRGGQVAFTHPQGWAVMQNLIARGVIGDFRAPDVIRFGFAPLYVRRADVWDSVEVMGEILDSESWREARFQTLAAVT</sequence>
<comment type="pathway">
    <text evidence="5">Cofactor biosynthesis; NAD(+) biosynthesis; quinolinate from L-kynurenine: step 2/3.</text>
</comment>
<dbReference type="InterPro" id="IPR015422">
    <property type="entry name" value="PyrdxlP-dep_Trfase_small"/>
</dbReference>
<proteinExistence type="inferred from homology"/>
<comment type="catalytic activity">
    <reaction evidence="5">
        <text>3-hydroxy-L-kynurenine + H2O = 3-hydroxyanthranilate + L-alanine + H(+)</text>
        <dbReference type="Rhea" id="RHEA:25143"/>
        <dbReference type="ChEBI" id="CHEBI:15377"/>
        <dbReference type="ChEBI" id="CHEBI:15378"/>
        <dbReference type="ChEBI" id="CHEBI:36559"/>
        <dbReference type="ChEBI" id="CHEBI:57972"/>
        <dbReference type="ChEBI" id="CHEBI:58125"/>
        <dbReference type="EC" id="3.7.1.3"/>
    </reaction>
</comment>
<dbReference type="Gene3D" id="3.40.640.10">
    <property type="entry name" value="Type I PLP-dependent aspartate aminotransferase-like (Major domain)"/>
    <property type="match status" value="1"/>
</dbReference>
<dbReference type="SUPFAM" id="SSF53383">
    <property type="entry name" value="PLP-dependent transferases"/>
    <property type="match status" value="1"/>
</dbReference>
<protein>
    <recommendedName>
        <fullName evidence="4 5">Kynureninase</fullName>
        <ecNumber evidence="4 5">3.7.1.3</ecNumber>
    </recommendedName>
</protein>
<keyword evidence="1 5" id="KW-0662">Pyridine nucleotide biosynthesis</keyword>
<keyword evidence="3 5" id="KW-0663">Pyridoxal phosphate</keyword>
<comment type="caution">
    <text evidence="6">The sequence shown here is derived from an EMBL/GenBank/DDBJ whole genome shotgun (WGS) entry which is preliminary data.</text>
</comment>
<dbReference type="NCBIfam" id="TIGR01814">
    <property type="entry name" value="kynureninase"/>
    <property type="match status" value="1"/>
</dbReference>
<comment type="similarity">
    <text evidence="5">Belongs to the kynureninase family.</text>
</comment>
<keyword evidence="2 5" id="KW-0378">Hydrolase</keyword>
<dbReference type="EC" id="3.7.1.3" evidence="4 5"/>
<dbReference type="Gene3D" id="3.90.1150.10">
    <property type="entry name" value="Aspartate Aminotransferase, domain 1"/>
    <property type="match status" value="1"/>
</dbReference>
<comment type="cofactor">
    <cofactor evidence="5">
        <name>pyridoxal 5'-phosphate</name>
        <dbReference type="ChEBI" id="CHEBI:597326"/>
    </cofactor>
</comment>
<reference evidence="7" key="1">
    <citation type="journal article" date="2019" name="Int. J. Syst. Evol. Microbiol.">
        <title>The Global Catalogue of Microorganisms (GCM) 10K type strain sequencing project: providing services to taxonomists for standard genome sequencing and annotation.</title>
        <authorList>
            <consortium name="The Broad Institute Genomics Platform"/>
            <consortium name="The Broad Institute Genome Sequencing Center for Infectious Disease"/>
            <person name="Wu L."/>
            <person name="Ma J."/>
        </authorList>
    </citation>
    <scope>NUCLEOTIDE SEQUENCE [LARGE SCALE GENOMIC DNA]</scope>
    <source>
        <strain evidence="7">NBRC 110107</strain>
    </source>
</reference>
<dbReference type="InterPro" id="IPR010111">
    <property type="entry name" value="Kynureninase"/>
</dbReference>